<evidence type="ECO:0000259" key="1">
    <source>
        <dbReference type="Pfam" id="PF03050"/>
    </source>
</evidence>
<evidence type="ECO:0000313" key="4">
    <source>
        <dbReference type="Proteomes" id="UP000244896"/>
    </source>
</evidence>
<protein>
    <submittedName>
        <fullName evidence="3">Uncharacterized protein</fullName>
    </submittedName>
</protein>
<dbReference type="KEGG" id="elut:CKA38_12645"/>
<dbReference type="PANTHER" id="PTHR33678">
    <property type="entry name" value="BLL1576 PROTEIN"/>
    <property type="match status" value="1"/>
</dbReference>
<sequence>MTAFGCFAHARGKFFEAQAERSKLARVALKLIARLYRYENEWDEQGVPRDHARAWLRTRHYTRTLRWLKTLALAHRDKVLPQSQCGKAINLPAQPMGHARCGYTRLDTNLIENSIRPSAVGKKNWLFIGHPEVGQRTAILYSIVISCRRHGKDPLAYLRDVLSRLPAMTNQDDLAPLLPSNWTALFAK</sequence>
<gene>
    <name evidence="3" type="ORF">CKA38_12645</name>
</gene>
<keyword evidence="4" id="KW-1185">Reference proteome</keyword>
<dbReference type="InterPro" id="IPR039552">
    <property type="entry name" value="IS66_C"/>
</dbReference>
<dbReference type="RefSeq" id="WP_108825799.1">
    <property type="nucleotide sequence ID" value="NZ_CP023004.1"/>
</dbReference>
<dbReference type="Pfam" id="PF03050">
    <property type="entry name" value="DDE_Tnp_IS66"/>
    <property type="match status" value="1"/>
</dbReference>
<organism evidence="3 4">
    <name type="scientific">Ereboglobus luteus</name>
    <dbReference type="NCBI Taxonomy" id="1796921"/>
    <lineage>
        <taxon>Bacteria</taxon>
        <taxon>Pseudomonadati</taxon>
        <taxon>Verrucomicrobiota</taxon>
        <taxon>Opitutia</taxon>
        <taxon>Opitutales</taxon>
        <taxon>Opitutaceae</taxon>
        <taxon>Ereboglobus</taxon>
    </lineage>
</organism>
<dbReference type="Pfam" id="PF13817">
    <property type="entry name" value="DDE_Tnp_IS66_C"/>
    <property type="match status" value="1"/>
</dbReference>
<dbReference type="InterPro" id="IPR004291">
    <property type="entry name" value="Transposase_IS66_central"/>
</dbReference>
<evidence type="ECO:0000313" key="3">
    <source>
        <dbReference type="EMBL" id="AWI09984.1"/>
    </source>
</evidence>
<feature type="domain" description="Transposase IS66 central" evidence="1">
    <location>
        <begin position="2"/>
        <end position="135"/>
    </location>
</feature>
<dbReference type="PANTHER" id="PTHR33678:SF1">
    <property type="entry name" value="BLL1576 PROTEIN"/>
    <property type="match status" value="1"/>
</dbReference>
<dbReference type="AlphaFoldDB" id="A0A2U8E5Z8"/>
<proteinExistence type="predicted"/>
<dbReference type="InterPro" id="IPR052344">
    <property type="entry name" value="Transposase-related"/>
</dbReference>
<reference evidence="3 4" key="1">
    <citation type="journal article" date="2018" name="Syst. Appl. Microbiol.">
        <title>Ereboglobus luteus gen. nov. sp. nov. from cockroach guts, and new insights into the oxygen relationship of the genera Opitutus and Didymococcus (Verrucomicrobia: Opitutaceae).</title>
        <authorList>
            <person name="Tegtmeier D."/>
            <person name="Belitz A."/>
            <person name="Radek R."/>
            <person name="Heimerl T."/>
            <person name="Brune A."/>
        </authorList>
    </citation>
    <scope>NUCLEOTIDE SEQUENCE [LARGE SCALE GENOMIC DNA]</scope>
    <source>
        <strain evidence="3 4">Ho45</strain>
    </source>
</reference>
<name>A0A2U8E5Z8_9BACT</name>
<dbReference type="EMBL" id="CP023004">
    <property type="protein sequence ID" value="AWI09984.1"/>
    <property type="molecule type" value="Genomic_DNA"/>
</dbReference>
<feature type="domain" description="Transposase IS66 C-terminal" evidence="2">
    <location>
        <begin position="142"/>
        <end position="179"/>
    </location>
</feature>
<evidence type="ECO:0000259" key="2">
    <source>
        <dbReference type="Pfam" id="PF13817"/>
    </source>
</evidence>
<dbReference type="Proteomes" id="UP000244896">
    <property type="component" value="Chromosome"/>
</dbReference>
<accession>A0A2U8E5Z8</accession>